<comment type="caution">
    <text evidence="3">The sequence shown here is derived from an EMBL/GenBank/DDBJ whole genome shotgun (WGS) entry which is preliminary data.</text>
</comment>
<dbReference type="InterPro" id="IPR000056">
    <property type="entry name" value="Ribul_P_3_epim-like"/>
</dbReference>
<dbReference type="Pfam" id="PF00834">
    <property type="entry name" value="Ribul_P_3_epim"/>
    <property type="match status" value="1"/>
</dbReference>
<sequence length="214" mass="23775">MAIIIPGINTTDEGEYEKKLRLAEHVADLIQIDIGDGKFTPKETLGPETIAKFPSSKNLEIQLMVFHPLPHVDKLVILPFVSRILFPFECKNNHREIIYRVKSHDKIVGISLNPETAVSALIPLLDDIDYMQFLANSPGPSGQTLKEETYDRIGEIKKLDPTLPVEVDIGVNFETAPKLVRAGADFLVSTSAIFNAPDFFVAYEKLAKLASKTT</sequence>
<accession>A0A1F5G7F1</accession>
<keyword evidence="2" id="KW-0413">Isomerase</keyword>
<protein>
    <recommendedName>
        <fullName evidence="5">Ribulose-phosphate 3-epimerase</fullName>
    </recommendedName>
</protein>
<dbReference type="GO" id="GO:0016857">
    <property type="term" value="F:racemase and epimerase activity, acting on carbohydrates and derivatives"/>
    <property type="evidence" value="ECO:0007669"/>
    <property type="project" value="InterPro"/>
</dbReference>
<dbReference type="InterPro" id="IPR013785">
    <property type="entry name" value="Aldolase_TIM"/>
</dbReference>
<dbReference type="GO" id="GO:0046872">
    <property type="term" value="F:metal ion binding"/>
    <property type="evidence" value="ECO:0007669"/>
    <property type="project" value="UniProtKB-KW"/>
</dbReference>
<name>A0A1F5G7F1_9BACT</name>
<gene>
    <name evidence="3" type="ORF">A2693_03390</name>
</gene>
<organism evidence="3 4">
    <name type="scientific">Candidatus Curtissbacteria bacterium RIFCSPHIGHO2_01_FULL_40_12</name>
    <dbReference type="NCBI Taxonomy" id="1797710"/>
    <lineage>
        <taxon>Bacteria</taxon>
        <taxon>Candidatus Curtissiibacteriota</taxon>
    </lineage>
</organism>
<evidence type="ECO:0000256" key="2">
    <source>
        <dbReference type="ARBA" id="ARBA00023235"/>
    </source>
</evidence>
<dbReference type="Gene3D" id="3.20.20.70">
    <property type="entry name" value="Aldolase class I"/>
    <property type="match status" value="1"/>
</dbReference>
<dbReference type="AlphaFoldDB" id="A0A1F5G7F1"/>
<evidence type="ECO:0000313" key="3">
    <source>
        <dbReference type="EMBL" id="OGD87745.1"/>
    </source>
</evidence>
<dbReference type="Proteomes" id="UP000178577">
    <property type="component" value="Unassembled WGS sequence"/>
</dbReference>
<evidence type="ECO:0008006" key="5">
    <source>
        <dbReference type="Google" id="ProtNLM"/>
    </source>
</evidence>
<dbReference type="SUPFAM" id="SSF51366">
    <property type="entry name" value="Ribulose-phoshate binding barrel"/>
    <property type="match status" value="1"/>
</dbReference>
<dbReference type="PANTHER" id="PTHR11749">
    <property type="entry name" value="RIBULOSE-5-PHOSPHATE-3-EPIMERASE"/>
    <property type="match status" value="1"/>
</dbReference>
<keyword evidence="1" id="KW-0479">Metal-binding</keyword>
<evidence type="ECO:0000313" key="4">
    <source>
        <dbReference type="Proteomes" id="UP000178577"/>
    </source>
</evidence>
<reference evidence="3 4" key="1">
    <citation type="journal article" date="2016" name="Nat. Commun.">
        <title>Thousands of microbial genomes shed light on interconnected biogeochemical processes in an aquifer system.</title>
        <authorList>
            <person name="Anantharaman K."/>
            <person name="Brown C.T."/>
            <person name="Hug L.A."/>
            <person name="Sharon I."/>
            <person name="Castelle C.J."/>
            <person name="Probst A.J."/>
            <person name="Thomas B.C."/>
            <person name="Singh A."/>
            <person name="Wilkins M.J."/>
            <person name="Karaoz U."/>
            <person name="Brodie E.L."/>
            <person name="Williams K.H."/>
            <person name="Hubbard S.S."/>
            <person name="Banfield J.F."/>
        </authorList>
    </citation>
    <scope>NUCLEOTIDE SEQUENCE [LARGE SCALE GENOMIC DNA]</scope>
</reference>
<dbReference type="InterPro" id="IPR011060">
    <property type="entry name" value="RibuloseP-bd_barrel"/>
</dbReference>
<dbReference type="EMBL" id="MFAY01000054">
    <property type="protein sequence ID" value="OGD87745.1"/>
    <property type="molecule type" value="Genomic_DNA"/>
</dbReference>
<evidence type="ECO:0000256" key="1">
    <source>
        <dbReference type="ARBA" id="ARBA00022723"/>
    </source>
</evidence>
<dbReference type="GO" id="GO:0005975">
    <property type="term" value="P:carbohydrate metabolic process"/>
    <property type="evidence" value="ECO:0007669"/>
    <property type="project" value="InterPro"/>
</dbReference>
<proteinExistence type="predicted"/>